<keyword evidence="6 8" id="KW-1133">Transmembrane helix</keyword>
<evidence type="ECO:0000256" key="4">
    <source>
        <dbReference type="ARBA" id="ARBA00022475"/>
    </source>
</evidence>
<dbReference type="AlphaFoldDB" id="Q6AN02"/>
<keyword evidence="4" id="KW-1003">Cell membrane</keyword>
<name>Q6AN02_DESPS</name>
<dbReference type="GO" id="GO:0140359">
    <property type="term" value="F:ABC-type transporter activity"/>
    <property type="evidence" value="ECO:0007669"/>
    <property type="project" value="InterPro"/>
</dbReference>
<accession>Q6AN02</accession>
<protein>
    <recommendedName>
        <fullName evidence="9">ABC transmembrane type-2 domain-containing protein</fullName>
    </recommendedName>
</protein>
<comment type="subcellular location">
    <subcellularLocation>
        <location evidence="1">Cell membrane</location>
        <topology evidence="1">Multi-pass membrane protein</topology>
    </subcellularLocation>
</comment>
<dbReference type="InterPro" id="IPR047817">
    <property type="entry name" value="ABC2_TM_bact-type"/>
</dbReference>
<dbReference type="STRING" id="177439.DP1543"/>
<feature type="transmembrane region" description="Helical" evidence="8">
    <location>
        <begin position="262"/>
        <end position="285"/>
    </location>
</feature>
<dbReference type="GO" id="GO:0005886">
    <property type="term" value="C:plasma membrane"/>
    <property type="evidence" value="ECO:0007669"/>
    <property type="project" value="UniProtKB-SubCell"/>
</dbReference>
<feature type="transmembrane region" description="Helical" evidence="8">
    <location>
        <begin position="182"/>
        <end position="205"/>
    </location>
</feature>
<keyword evidence="3" id="KW-0813">Transport</keyword>
<keyword evidence="7 8" id="KW-0472">Membrane</keyword>
<dbReference type="PANTHER" id="PTHR30294">
    <property type="entry name" value="MEMBRANE COMPONENT OF ABC TRANSPORTER YHHJ-RELATED"/>
    <property type="match status" value="1"/>
</dbReference>
<evidence type="ECO:0000256" key="5">
    <source>
        <dbReference type="ARBA" id="ARBA00022692"/>
    </source>
</evidence>
<feature type="transmembrane region" description="Helical" evidence="8">
    <location>
        <begin position="291"/>
        <end position="312"/>
    </location>
</feature>
<comment type="similarity">
    <text evidence="2">Belongs to the ABC-2 integral membrane protein family.</text>
</comment>
<evidence type="ECO:0000256" key="2">
    <source>
        <dbReference type="ARBA" id="ARBA00007783"/>
    </source>
</evidence>
<proteinExistence type="inferred from homology"/>
<dbReference type="Proteomes" id="UP000000602">
    <property type="component" value="Chromosome"/>
</dbReference>
<feature type="domain" description="ABC transmembrane type-2" evidence="9">
    <location>
        <begin position="136"/>
        <end position="375"/>
    </location>
</feature>
<keyword evidence="5 8" id="KW-0812">Transmembrane</keyword>
<evidence type="ECO:0000259" key="9">
    <source>
        <dbReference type="PROSITE" id="PS51012"/>
    </source>
</evidence>
<dbReference type="Pfam" id="PF12698">
    <property type="entry name" value="ABC2_membrane_3"/>
    <property type="match status" value="1"/>
</dbReference>
<organism evidence="10 11">
    <name type="scientific">Desulfotalea psychrophila (strain LSv54 / DSM 12343)</name>
    <dbReference type="NCBI Taxonomy" id="177439"/>
    <lineage>
        <taxon>Bacteria</taxon>
        <taxon>Pseudomonadati</taxon>
        <taxon>Thermodesulfobacteriota</taxon>
        <taxon>Desulfobulbia</taxon>
        <taxon>Desulfobulbales</taxon>
        <taxon>Desulfocapsaceae</taxon>
        <taxon>Desulfotalea</taxon>
    </lineage>
</organism>
<evidence type="ECO:0000313" key="10">
    <source>
        <dbReference type="EMBL" id="CAG36272.1"/>
    </source>
</evidence>
<dbReference type="InterPro" id="IPR013525">
    <property type="entry name" value="ABC2_TM"/>
</dbReference>
<evidence type="ECO:0000313" key="11">
    <source>
        <dbReference type="Proteomes" id="UP000000602"/>
    </source>
</evidence>
<evidence type="ECO:0000256" key="1">
    <source>
        <dbReference type="ARBA" id="ARBA00004651"/>
    </source>
</evidence>
<keyword evidence="11" id="KW-1185">Reference proteome</keyword>
<evidence type="ECO:0000256" key="3">
    <source>
        <dbReference type="ARBA" id="ARBA00022448"/>
    </source>
</evidence>
<dbReference type="HOGENOM" id="CLU_039483_8_3_7"/>
<sequence length="377" mass="41711">MPLFNWLRREINRMNLSLMRLRGFLRKEFLQIKRDPSSILLGILMPVVLLLLFGYGISLDPKNVPIAVVIEKESSQTRDLAARFDLSSYFSPIYFTSMQEAIKSANNIDGIIRVPSNFDKDHAIQLIANGIDANRARLIEGYVQGLVANWLSIEAARRGEQPPFLHVQPRVWFNENINSSHFLVPGLLALIMTIIGTLLTALVIAREWERGTMENILATPLRTHEILLGKLLPYFAIGIAGMLLSTLLGLSVFGVPLRGSVTLLLLFSSIFLCASLGLGLFISAITRVQFIAAMASILAGFLPALFLSGLLFDLGSTPIPIQWVSYLVPAKYFVTIAQTIFLAGNVWPVILPAAAILSGMASLLLFATLRKIPRRLK</sequence>
<dbReference type="InterPro" id="IPR051449">
    <property type="entry name" value="ABC-2_transporter_component"/>
</dbReference>
<reference evidence="11" key="1">
    <citation type="journal article" date="2004" name="Environ. Microbiol.">
        <title>The genome of Desulfotalea psychrophila, a sulfate-reducing bacterium from permanently cold Arctic sediments.</title>
        <authorList>
            <person name="Rabus R."/>
            <person name="Ruepp A."/>
            <person name="Frickey T."/>
            <person name="Rattei T."/>
            <person name="Fartmann B."/>
            <person name="Stark M."/>
            <person name="Bauer M."/>
            <person name="Zibat A."/>
            <person name="Lombardot T."/>
            <person name="Becker I."/>
            <person name="Amann J."/>
            <person name="Gellner K."/>
            <person name="Teeling H."/>
            <person name="Leuschner W.D."/>
            <person name="Gloeckner F.-O."/>
            <person name="Lupas A.N."/>
            <person name="Amann R."/>
            <person name="Klenk H.-P."/>
        </authorList>
    </citation>
    <scope>NUCLEOTIDE SEQUENCE [LARGE SCALE GENOMIC DNA]</scope>
    <source>
        <strain evidence="11">DSM 12343 / LSv54</strain>
    </source>
</reference>
<evidence type="ECO:0000256" key="7">
    <source>
        <dbReference type="ARBA" id="ARBA00023136"/>
    </source>
</evidence>
<feature type="transmembrane region" description="Helical" evidence="8">
    <location>
        <begin position="349"/>
        <end position="369"/>
    </location>
</feature>
<gene>
    <name evidence="10" type="ordered locus">DP1543</name>
</gene>
<evidence type="ECO:0000256" key="6">
    <source>
        <dbReference type="ARBA" id="ARBA00022989"/>
    </source>
</evidence>
<evidence type="ECO:0000256" key="8">
    <source>
        <dbReference type="SAM" id="Phobius"/>
    </source>
</evidence>
<dbReference type="PANTHER" id="PTHR30294:SF29">
    <property type="entry name" value="MULTIDRUG ABC TRANSPORTER PERMEASE YBHS-RELATED"/>
    <property type="match status" value="1"/>
</dbReference>
<dbReference type="EMBL" id="CR522870">
    <property type="protein sequence ID" value="CAG36272.1"/>
    <property type="molecule type" value="Genomic_DNA"/>
</dbReference>
<dbReference type="PROSITE" id="PS51012">
    <property type="entry name" value="ABC_TM2"/>
    <property type="match status" value="1"/>
</dbReference>
<feature type="transmembrane region" description="Helical" evidence="8">
    <location>
        <begin position="39"/>
        <end position="57"/>
    </location>
</feature>
<dbReference type="eggNOG" id="COG0842">
    <property type="taxonomic scope" value="Bacteria"/>
</dbReference>
<dbReference type="KEGG" id="dps:DP1543"/>
<feature type="transmembrane region" description="Helical" evidence="8">
    <location>
        <begin position="231"/>
        <end position="255"/>
    </location>
</feature>